<dbReference type="InterPro" id="IPR004358">
    <property type="entry name" value="Sig_transdc_His_kin-like_C"/>
</dbReference>
<dbReference type="EMBL" id="JARCJK010000016">
    <property type="protein sequence ID" value="MDE4167966.1"/>
    <property type="molecule type" value="Genomic_DNA"/>
</dbReference>
<dbReference type="GO" id="GO:0007234">
    <property type="term" value="P:osmosensory signaling via phosphorelay pathway"/>
    <property type="evidence" value="ECO:0007669"/>
    <property type="project" value="TreeGrafter"/>
</dbReference>
<keyword evidence="8" id="KW-0902">Two-component regulatory system</keyword>
<dbReference type="PRINTS" id="PR00344">
    <property type="entry name" value="BCTRLSENSOR"/>
</dbReference>
<gene>
    <name evidence="12" type="ORF">JL2886_01543</name>
    <name evidence="13" type="ORF">PXK24_19910</name>
</gene>
<keyword evidence="9" id="KW-0175">Coiled coil</keyword>
<dbReference type="SUPFAM" id="SSF55874">
    <property type="entry name" value="ATPase domain of HSP90 chaperone/DNA topoisomerase II/histidine kinase"/>
    <property type="match status" value="1"/>
</dbReference>
<dbReference type="EMBL" id="CP015124">
    <property type="protein sequence ID" value="ANP36452.1"/>
    <property type="molecule type" value="Genomic_DNA"/>
</dbReference>
<evidence type="ECO:0000256" key="10">
    <source>
        <dbReference type="SAM" id="Phobius"/>
    </source>
</evidence>
<dbReference type="InterPro" id="IPR050351">
    <property type="entry name" value="BphY/WalK/GraS-like"/>
</dbReference>
<name>A0A1B0ZQK5_9RHOB</name>
<keyword evidence="5" id="KW-0547">Nucleotide-binding</keyword>
<dbReference type="Pfam" id="PF02518">
    <property type="entry name" value="HATPase_c"/>
    <property type="match status" value="1"/>
</dbReference>
<evidence type="ECO:0000313" key="15">
    <source>
        <dbReference type="Proteomes" id="UP001218364"/>
    </source>
</evidence>
<protein>
    <recommendedName>
        <fullName evidence="2">histidine kinase</fullName>
        <ecNumber evidence="2">2.7.13.3</ecNumber>
    </recommendedName>
</protein>
<keyword evidence="4" id="KW-0808">Transferase</keyword>
<dbReference type="InterPro" id="IPR005467">
    <property type="entry name" value="His_kinase_dom"/>
</dbReference>
<evidence type="ECO:0000256" key="4">
    <source>
        <dbReference type="ARBA" id="ARBA00022679"/>
    </source>
</evidence>
<keyword evidence="10" id="KW-1133">Transmembrane helix</keyword>
<proteinExistence type="predicted"/>
<dbReference type="Gene3D" id="3.30.565.10">
    <property type="entry name" value="Histidine kinase-like ATPase, C-terminal domain"/>
    <property type="match status" value="1"/>
</dbReference>
<evidence type="ECO:0000313" key="13">
    <source>
        <dbReference type="EMBL" id="MDE4167966.1"/>
    </source>
</evidence>
<sequence>MLNTLSGRFLVLTTVFVMLAEVLIFVPSISRFRLDYLSDRLERAQLASLALLADDMLDSELEKELLANAGVFNVVLRRDEMRQLVLSSPIPQPIEGTFDLRMAGPFTLISDAMTRMVTPGNRIIRVIGAPVRDAGLLIEITMETAPLRSAMIDYGVRILILSAVISVFTALLLFMAVRVFLVRPIKGVVGYMQRYAAAPEDARGIIQPNAGVTELREAEEALMKLQTELTHALKQKERLAQLGGAVAKVSHDLRNILTSAQLFTDRIETSEDPLVRRLAPKLVNSITRAVSLCEGTLAFGRAEEPAPTFAFVSLHEIACDVAESETLAASGGEVEIVASVPAGLTVRADQEQLYRIVMNLVRNARQAIAATGKPGQVKITASEEDDAWIIRITDTGPGLPKKAQDNLFTPFQGGARKGGSGLGLAIAQELARGHGGAVYMRQTGPEGTVFEICLPKGDGAF</sequence>
<evidence type="ECO:0000256" key="8">
    <source>
        <dbReference type="ARBA" id="ARBA00023012"/>
    </source>
</evidence>
<dbReference type="InterPro" id="IPR036890">
    <property type="entry name" value="HATPase_C_sf"/>
</dbReference>
<dbReference type="GO" id="GO:0000155">
    <property type="term" value="F:phosphorelay sensor kinase activity"/>
    <property type="evidence" value="ECO:0007669"/>
    <property type="project" value="InterPro"/>
</dbReference>
<dbReference type="SMART" id="SM00388">
    <property type="entry name" value="HisKA"/>
    <property type="match status" value="1"/>
</dbReference>
<dbReference type="InterPro" id="IPR003661">
    <property type="entry name" value="HisK_dim/P_dom"/>
</dbReference>
<keyword evidence="7" id="KW-0067">ATP-binding</keyword>
<evidence type="ECO:0000256" key="7">
    <source>
        <dbReference type="ARBA" id="ARBA00022840"/>
    </source>
</evidence>
<evidence type="ECO:0000259" key="11">
    <source>
        <dbReference type="PROSITE" id="PS50109"/>
    </source>
</evidence>
<dbReference type="PANTHER" id="PTHR42878:SF7">
    <property type="entry name" value="SENSOR HISTIDINE KINASE GLRK"/>
    <property type="match status" value="1"/>
</dbReference>
<feature type="domain" description="Histidine kinase" evidence="11">
    <location>
        <begin position="248"/>
        <end position="458"/>
    </location>
</feature>
<dbReference type="InterPro" id="IPR003594">
    <property type="entry name" value="HATPase_dom"/>
</dbReference>
<keyword evidence="6 13" id="KW-0418">Kinase</keyword>
<feature type="coiled-coil region" evidence="9">
    <location>
        <begin position="215"/>
        <end position="242"/>
    </location>
</feature>
<dbReference type="Proteomes" id="UP000092565">
    <property type="component" value="Chromosome"/>
</dbReference>
<dbReference type="RefSeq" id="WP_065271423.1">
    <property type="nucleotide sequence ID" value="NZ_CP015124.1"/>
</dbReference>
<dbReference type="Proteomes" id="UP001218364">
    <property type="component" value="Unassembled WGS sequence"/>
</dbReference>
<organism evidence="12 14">
    <name type="scientific">Phaeobacter gallaeciensis</name>
    <dbReference type="NCBI Taxonomy" id="60890"/>
    <lineage>
        <taxon>Bacteria</taxon>
        <taxon>Pseudomonadati</taxon>
        <taxon>Pseudomonadota</taxon>
        <taxon>Alphaproteobacteria</taxon>
        <taxon>Rhodobacterales</taxon>
        <taxon>Roseobacteraceae</taxon>
        <taxon>Phaeobacter</taxon>
    </lineage>
</organism>
<dbReference type="GO" id="GO:0030295">
    <property type="term" value="F:protein kinase activator activity"/>
    <property type="evidence" value="ECO:0007669"/>
    <property type="project" value="TreeGrafter"/>
</dbReference>
<dbReference type="InterPro" id="IPR036097">
    <property type="entry name" value="HisK_dim/P_sf"/>
</dbReference>
<evidence type="ECO:0000256" key="1">
    <source>
        <dbReference type="ARBA" id="ARBA00000085"/>
    </source>
</evidence>
<evidence type="ECO:0000313" key="14">
    <source>
        <dbReference type="Proteomes" id="UP000092565"/>
    </source>
</evidence>
<evidence type="ECO:0000256" key="6">
    <source>
        <dbReference type="ARBA" id="ARBA00022777"/>
    </source>
</evidence>
<comment type="catalytic activity">
    <reaction evidence="1">
        <text>ATP + protein L-histidine = ADP + protein N-phospho-L-histidine.</text>
        <dbReference type="EC" id="2.7.13.3"/>
    </reaction>
</comment>
<dbReference type="GO" id="GO:0000156">
    <property type="term" value="F:phosphorelay response regulator activity"/>
    <property type="evidence" value="ECO:0007669"/>
    <property type="project" value="TreeGrafter"/>
</dbReference>
<evidence type="ECO:0000313" key="12">
    <source>
        <dbReference type="EMBL" id="ANP36452.1"/>
    </source>
</evidence>
<evidence type="ECO:0000256" key="5">
    <source>
        <dbReference type="ARBA" id="ARBA00022741"/>
    </source>
</evidence>
<dbReference type="GO" id="GO:0005524">
    <property type="term" value="F:ATP binding"/>
    <property type="evidence" value="ECO:0007669"/>
    <property type="project" value="UniProtKB-KW"/>
</dbReference>
<feature type="transmembrane region" description="Helical" evidence="10">
    <location>
        <begin position="6"/>
        <end position="26"/>
    </location>
</feature>
<dbReference type="CDD" id="cd00075">
    <property type="entry name" value="HATPase"/>
    <property type="match status" value="1"/>
</dbReference>
<accession>A0A1B0ZQK5</accession>
<feature type="transmembrane region" description="Helical" evidence="10">
    <location>
        <begin position="158"/>
        <end position="181"/>
    </location>
</feature>
<keyword evidence="10" id="KW-0472">Membrane</keyword>
<reference evidence="12 14" key="1">
    <citation type="submission" date="2016-04" db="EMBL/GenBank/DDBJ databases">
        <authorList>
            <person name="Evans L.H."/>
            <person name="Alamgir A."/>
            <person name="Owens N."/>
            <person name="Weber N.D."/>
            <person name="Virtaneva K."/>
            <person name="Barbian K."/>
            <person name="Babar A."/>
            <person name="Rosenke K."/>
        </authorList>
    </citation>
    <scope>NUCLEOTIDE SEQUENCE [LARGE SCALE GENOMIC DNA]</scope>
    <source>
        <strain evidence="12 14">JL2886</strain>
    </source>
</reference>
<dbReference type="SUPFAM" id="SSF47384">
    <property type="entry name" value="Homodimeric domain of signal transducing histidine kinase"/>
    <property type="match status" value="1"/>
</dbReference>
<dbReference type="PANTHER" id="PTHR42878">
    <property type="entry name" value="TWO-COMPONENT HISTIDINE KINASE"/>
    <property type="match status" value="1"/>
</dbReference>
<evidence type="ECO:0000256" key="9">
    <source>
        <dbReference type="SAM" id="Coils"/>
    </source>
</evidence>
<dbReference type="Gene3D" id="1.10.287.130">
    <property type="match status" value="1"/>
</dbReference>
<dbReference type="EC" id="2.7.13.3" evidence="2"/>
<dbReference type="SMART" id="SM00387">
    <property type="entry name" value="HATPase_c"/>
    <property type="match status" value="1"/>
</dbReference>
<keyword evidence="3" id="KW-0597">Phosphoprotein</keyword>
<dbReference type="PROSITE" id="PS50109">
    <property type="entry name" value="HIS_KIN"/>
    <property type="match status" value="1"/>
</dbReference>
<evidence type="ECO:0000256" key="3">
    <source>
        <dbReference type="ARBA" id="ARBA00022553"/>
    </source>
</evidence>
<reference evidence="13 15" key="2">
    <citation type="submission" date="2023-02" db="EMBL/GenBank/DDBJ databases">
        <title>Population genomics of bacteria associated with diatom.</title>
        <authorList>
            <person name="Xie J."/>
            <person name="Wang H."/>
        </authorList>
    </citation>
    <scope>NUCLEOTIDE SEQUENCE [LARGE SCALE GENOMIC DNA]</scope>
    <source>
        <strain evidence="13 15">PT47_8</strain>
    </source>
</reference>
<evidence type="ECO:0000256" key="2">
    <source>
        <dbReference type="ARBA" id="ARBA00012438"/>
    </source>
</evidence>
<keyword evidence="10" id="KW-0812">Transmembrane</keyword>
<dbReference type="Pfam" id="PF00512">
    <property type="entry name" value="HisKA"/>
    <property type="match status" value="1"/>
</dbReference>
<dbReference type="OrthoDB" id="9784218at2"/>
<keyword evidence="14" id="KW-1185">Reference proteome</keyword>
<dbReference type="PATRIC" id="fig|60890.4.peg.1508"/>
<dbReference type="AlphaFoldDB" id="A0A1B0ZQK5"/>